<name>A0ABP8TV59_9ACTN</name>
<keyword evidence="6 9" id="KW-0472">Membrane</keyword>
<feature type="transmembrane region" description="Helical" evidence="9">
    <location>
        <begin position="89"/>
        <end position="107"/>
    </location>
</feature>
<feature type="transmembrane region" description="Helical" evidence="9">
    <location>
        <begin position="330"/>
        <end position="349"/>
    </location>
</feature>
<dbReference type="EMBL" id="BAABHJ010000039">
    <property type="protein sequence ID" value="GAA4617293.1"/>
    <property type="molecule type" value="Genomic_DNA"/>
</dbReference>
<proteinExistence type="inferred from homology"/>
<evidence type="ECO:0008006" key="12">
    <source>
        <dbReference type="Google" id="ProtNLM"/>
    </source>
</evidence>
<evidence type="ECO:0000256" key="3">
    <source>
        <dbReference type="ARBA" id="ARBA00022679"/>
    </source>
</evidence>
<feature type="transmembrane region" description="Helical" evidence="9">
    <location>
        <begin position="260"/>
        <end position="277"/>
    </location>
</feature>
<evidence type="ECO:0000256" key="1">
    <source>
        <dbReference type="ARBA" id="ARBA00004651"/>
    </source>
</evidence>
<dbReference type="Proteomes" id="UP001500212">
    <property type="component" value="Unassembled WGS sequence"/>
</dbReference>
<gene>
    <name evidence="10" type="ORF">GCM10023195_77140</name>
</gene>
<protein>
    <recommendedName>
        <fullName evidence="12">Alpha-1,2-mannosyltransferase</fullName>
    </recommendedName>
</protein>
<accession>A0ABP8TV59</accession>
<evidence type="ECO:0000256" key="2">
    <source>
        <dbReference type="ARBA" id="ARBA00022475"/>
    </source>
</evidence>
<feature type="transmembrane region" description="Helical" evidence="9">
    <location>
        <begin position="195"/>
        <end position="213"/>
    </location>
</feature>
<keyword evidence="11" id="KW-1185">Reference proteome</keyword>
<comment type="similarity">
    <text evidence="7">Belongs to the glycosyltransferase 87 family.</text>
</comment>
<feature type="transmembrane region" description="Helical" evidence="9">
    <location>
        <begin position="138"/>
        <end position="154"/>
    </location>
</feature>
<feature type="transmembrane region" description="Helical" evidence="9">
    <location>
        <begin position="166"/>
        <end position="188"/>
    </location>
</feature>
<keyword evidence="5 9" id="KW-1133">Transmembrane helix</keyword>
<feature type="transmembrane region" description="Helical" evidence="9">
    <location>
        <begin position="384"/>
        <end position="404"/>
    </location>
</feature>
<feature type="compositionally biased region" description="Basic residues" evidence="8">
    <location>
        <begin position="432"/>
        <end position="441"/>
    </location>
</feature>
<evidence type="ECO:0000313" key="11">
    <source>
        <dbReference type="Proteomes" id="UP001500212"/>
    </source>
</evidence>
<evidence type="ECO:0000313" key="10">
    <source>
        <dbReference type="EMBL" id="GAA4617293.1"/>
    </source>
</evidence>
<evidence type="ECO:0000256" key="5">
    <source>
        <dbReference type="ARBA" id="ARBA00022989"/>
    </source>
</evidence>
<evidence type="ECO:0000256" key="8">
    <source>
        <dbReference type="SAM" id="MobiDB-lite"/>
    </source>
</evidence>
<keyword evidence="4 9" id="KW-0812">Transmembrane</keyword>
<comment type="subcellular location">
    <subcellularLocation>
        <location evidence="1">Cell membrane</location>
        <topology evidence="1">Multi-pass membrane protein</topology>
    </subcellularLocation>
</comment>
<feature type="transmembrane region" description="Helical" evidence="9">
    <location>
        <begin position="113"/>
        <end position="131"/>
    </location>
</feature>
<dbReference type="InterPro" id="IPR018584">
    <property type="entry name" value="GT87"/>
</dbReference>
<evidence type="ECO:0000256" key="6">
    <source>
        <dbReference type="ARBA" id="ARBA00023136"/>
    </source>
</evidence>
<evidence type="ECO:0000256" key="7">
    <source>
        <dbReference type="ARBA" id="ARBA00024033"/>
    </source>
</evidence>
<reference evidence="11" key="1">
    <citation type="journal article" date="2019" name="Int. J. Syst. Evol. Microbiol.">
        <title>The Global Catalogue of Microorganisms (GCM) 10K type strain sequencing project: providing services to taxonomists for standard genome sequencing and annotation.</title>
        <authorList>
            <consortium name="The Broad Institute Genomics Platform"/>
            <consortium name="The Broad Institute Genome Sequencing Center for Infectious Disease"/>
            <person name="Wu L."/>
            <person name="Ma J."/>
        </authorList>
    </citation>
    <scope>NUCLEOTIDE SEQUENCE [LARGE SCALE GENOMIC DNA]</scope>
    <source>
        <strain evidence="11">JCM 17938</strain>
    </source>
</reference>
<dbReference type="Pfam" id="PF09594">
    <property type="entry name" value="GT87"/>
    <property type="match status" value="1"/>
</dbReference>
<evidence type="ECO:0000256" key="9">
    <source>
        <dbReference type="SAM" id="Phobius"/>
    </source>
</evidence>
<dbReference type="RefSeq" id="WP_345365711.1">
    <property type="nucleotide sequence ID" value="NZ_BAABHJ010000039.1"/>
</dbReference>
<organism evidence="10 11">
    <name type="scientific">Actinoallomurus liliacearum</name>
    <dbReference type="NCBI Taxonomy" id="1080073"/>
    <lineage>
        <taxon>Bacteria</taxon>
        <taxon>Bacillati</taxon>
        <taxon>Actinomycetota</taxon>
        <taxon>Actinomycetes</taxon>
        <taxon>Streptosporangiales</taxon>
        <taxon>Thermomonosporaceae</taxon>
        <taxon>Actinoallomurus</taxon>
    </lineage>
</organism>
<evidence type="ECO:0000256" key="4">
    <source>
        <dbReference type="ARBA" id="ARBA00022692"/>
    </source>
</evidence>
<keyword evidence="2" id="KW-1003">Cell membrane</keyword>
<sequence>MTRSGTVLLVTGLLAFGVAVAGYAMTVLAHPHDLWAMSDLKVYRWGGLLARHSDHLYDETIGGFAFTYAPIAAVIFAGLSVLPMAALRWIMTLASLSALVTAVWITWRELGHRRSPALLGATLLVTAAALWTEPVQKTLWFGQINLILMVLIIADLRQGDGRRWKGAGIGIATGIKFTPGIFIAYLLLTRRFRAAGVAIAVFLLTVAVGFVALPHESGRFWGDRLFMAPSRVGPVDWVGNQSLYGMFVRFLGGENAARPYWLGGATVVGAAGLWLAARQSRGGREPAGVVTCAMTGLLISPISWSHHWVWIAPALVLAADRMNGPPRRTWAWIAGGAALEVLFGAWIFAVPGLSALPQGLIRTVPFGRHREHHWHGFELARGNLYVLIALAAITVLVILAMRHSHAASPGRRRRLGRAGRSAAARAEGARRTPGRRCRTGD</sequence>
<feature type="transmembrane region" description="Helical" evidence="9">
    <location>
        <begin position="61"/>
        <end position="82"/>
    </location>
</feature>
<keyword evidence="3" id="KW-0808">Transferase</keyword>
<feature type="region of interest" description="Disordered" evidence="8">
    <location>
        <begin position="410"/>
        <end position="441"/>
    </location>
</feature>
<comment type="caution">
    <text evidence="10">The sequence shown here is derived from an EMBL/GenBank/DDBJ whole genome shotgun (WGS) entry which is preliminary data.</text>
</comment>